<dbReference type="Proteomes" id="UP000009340">
    <property type="component" value="Unassembled WGS sequence"/>
</dbReference>
<evidence type="ECO:0000313" key="2">
    <source>
        <dbReference type="Proteomes" id="UP000009340"/>
    </source>
</evidence>
<evidence type="ECO:0000313" key="1">
    <source>
        <dbReference type="EMBL" id="CCJ74580.1"/>
    </source>
</evidence>
<comment type="caution">
    <text evidence="1">The sequence shown here is derived from an EMBL/GenBank/DDBJ whole genome shotgun (WGS) entry which is preliminary data.</text>
</comment>
<reference evidence="1" key="1">
    <citation type="submission" date="2012-07" db="EMBL/GenBank/DDBJ databases">
        <authorList>
            <person name="Cummings C."/>
        </authorList>
    </citation>
    <scope>NUCLEOTIDE SEQUENCE</scope>
    <source>
        <strain evidence="1">1330</strain>
    </source>
</reference>
<protein>
    <submittedName>
        <fullName evidence="1">Uncharacterized protein</fullName>
    </submittedName>
</protein>
<sequence>MRPLHHSKTVKKTINEFLIFTCFIILDPAMSHASYIKVISHP</sequence>
<gene>
    <name evidence="1" type="ORF">BN137_3978</name>
</gene>
<accession>K8A4F3</accession>
<dbReference type="AlphaFoldDB" id="K8A4F3"/>
<organism evidence="1 2">
    <name type="scientific">Cronobacter condimenti 1330</name>
    <dbReference type="NCBI Taxonomy" id="1073999"/>
    <lineage>
        <taxon>Bacteria</taxon>
        <taxon>Pseudomonadati</taxon>
        <taxon>Pseudomonadota</taxon>
        <taxon>Gammaproteobacteria</taxon>
        <taxon>Enterobacterales</taxon>
        <taxon>Enterobacteriaceae</taxon>
        <taxon>Cronobacter</taxon>
    </lineage>
</organism>
<dbReference type="EMBL" id="CAKW01000138">
    <property type="protein sequence ID" value="CCJ74580.1"/>
    <property type="molecule type" value="Genomic_DNA"/>
</dbReference>
<name>K8A4F3_9ENTR</name>
<proteinExistence type="predicted"/>